<dbReference type="RefSeq" id="YP_009951130.1">
    <property type="nucleotide sequence ID" value="NC_051598.1"/>
</dbReference>
<reference evidence="2 3" key="1">
    <citation type="submission" date="2017-05" db="EMBL/GenBank/DDBJ databases">
        <authorList>
            <person name="Bazemore A."/>
            <person name="Burrell P."/>
            <person name="Elliott A."/>
            <person name="Findley P."/>
            <person name="Park P.J."/>
            <person name="Piasecki P."/>
            <person name="Ryoo H.S."/>
            <person name="Shields M."/>
            <person name="Washington J.M."/>
            <person name="Yun M."/>
            <person name="Stoner T.H."/>
            <person name="Garlena R.A."/>
            <person name="Russell D.A."/>
            <person name="Pope W.H."/>
            <person name="Jacobs-Sera D."/>
            <person name="Hatfull G.F."/>
        </authorList>
    </citation>
    <scope>NUCLEOTIDE SEQUENCE [LARGE SCALE GENOMIC DNA]</scope>
</reference>
<dbReference type="EMBL" id="MF140411">
    <property type="protein sequence ID" value="ASR86784.1"/>
    <property type="molecule type" value="Genomic_DNA"/>
</dbReference>
<keyword evidence="1" id="KW-1133">Transmembrane helix</keyword>
<dbReference type="KEGG" id="vg:60322559"/>
<evidence type="ECO:0000313" key="2">
    <source>
        <dbReference type="EMBL" id="ASR86784.1"/>
    </source>
</evidence>
<organism evidence="2 3">
    <name type="scientific">Mycobacterium phage Findley</name>
    <dbReference type="NCBI Taxonomy" id="2015882"/>
    <lineage>
        <taxon>Viruses</taxon>
        <taxon>Duplodnaviria</taxon>
        <taxon>Heunggongvirae</taxon>
        <taxon>Uroviricota</taxon>
        <taxon>Caudoviricetes</taxon>
        <taxon>Weiservirinae</taxon>
        <taxon>Timquatrovirus</taxon>
        <taxon>Timquatrovirus findley</taxon>
    </lineage>
</organism>
<proteinExistence type="predicted"/>
<feature type="transmembrane region" description="Helical" evidence="1">
    <location>
        <begin position="41"/>
        <end position="60"/>
    </location>
</feature>
<dbReference type="Proteomes" id="UP000221743">
    <property type="component" value="Segment"/>
</dbReference>
<evidence type="ECO:0000256" key="1">
    <source>
        <dbReference type="SAM" id="Phobius"/>
    </source>
</evidence>
<keyword evidence="1" id="KW-0812">Transmembrane</keyword>
<keyword evidence="1" id="KW-0472">Membrane</keyword>
<name>A0A222ZPW2_9CAUD</name>
<gene>
    <name evidence="2" type="primary">44</name>
    <name evidence="2" type="ORF">SEA_FINDLEY_44</name>
</gene>
<protein>
    <submittedName>
        <fullName evidence="2">Uncharacterized protein</fullName>
    </submittedName>
</protein>
<sequence>MDKREWMRRGVDVMMAWTEADSDGAAFTTERVMEYVDDPEGVLPLTVGLINLAGILLGNLGRWDSEKMRAILRDLAARSV</sequence>
<keyword evidence="3" id="KW-1185">Reference proteome</keyword>
<accession>A0A222ZPW2</accession>
<evidence type="ECO:0000313" key="3">
    <source>
        <dbReference type="Proteomes" id="UP000221743"/>
    </source>
</evidence>
<dbReference type="GeneID" id="60322559"/>